<dbReference type="InterPro" id="IPR051454">
    <property type="entry name" value="RNA/ubiquinone_mod_enzymes"/>
</dbReference>
<dbReference type="InterPro" id="IPR001539">
    <property type="entry name" value="Peptidase_U32"/>
</dbReference>
<sequence length="838" mass="91967">MSNANRKLELLAPAGSLEAATAAVEAGANAIYLGGKMFGARHYAPNFDDETLAGVVRYAHVRGVSVYITVNTLVDNSEIPALVSYLRFLYEIGVDAILVQDVGVASIAAKVVPHMPLHASTQMTIHNLAGVEFLAKQGFTRVVLAREVSLNDIKYICRHSPIEIETFVHGALCICYSGQCLMSSMIGGRSGNRGQCAQPCRLPYSLVGSEGELLKPEDAGEYLLSPKDLCTLDLLPQLIEAGVTSFKLEGRMKRPEYVAIAVDTYRQAIDRYLASPSTYSVLPNEVKDLAQSFNRGFTSAYLLKNEGPDMMSDRRPNNRGVHIGRVTGYDAQSRLAIIKLEAPLSVGDIIECWVKVGGRVNITVTSLMISGRDVEAAEAGNEVAIPVQSSVKLNDRVFKTFDIRLTTKARSFFAEGDGRRKIGVAVSVTAHKGQPLLVTFQDETGFCGQAVTAFITEAARNRPLDDTVVAKQVGRLGNTAFSLHSLTADIEPGVMVPVSEINDARRRAVEALEQARLEAFSRPPLPVKPAVLLPERSSDRKSRTRPELSVNVDTVEKAEVALQQGADIILFGGETYSHHPITTEDYRQVVAAARRCNKRVVLTTPRIVKEWQTPLLKKTLELFAELAPDSIGVTNIGTIEIAKQITNLPLVGDFPLNIFNVAAVNFYAEHGLVGMTLSPELTFTQIADLTDRVPVTLECLVHGRLPLMTSEHCIVGSRLGGRACGSCKATCEQRQYWLRDRKGERFPVVTDQFGRMHILNAKELSLLPHVAQFGRIGVNVLRIEAKAEEPKRLGHIVSLYRRLLELEAEPSNELLDQISSLEHENITRGHYFRGVLKD</sequence>
<dbReference type="PANTHER" id="PTHR30217:SF10">
    <property type="entry name" value="23S RRNA 5-HYDROXYCYTIDINE C2501 SYNTHASE"/>
    <property type="match status" value="1"/>
</dbReference>
<dbReference type="InterPro" id="IPR020988">
    <property type="entry name" value="Pept_U32_collagenase"/>
</dbReference>
<keyword evidence="3" id="KW-1185">Reference proteome</keyword>
<dbReference type="EMBL" id="LSGP01000012">
    <property type="protein sequence ID" value="KYZ77651.1"/>
    <property type="molecule type" value="Genomic_DNA"/>
</dbReference>
<protein>
    <submittedName>
        <fullName evidence="2">Peptidase U32</fullName>
    </submittedName>
</protein>
<evidence type="ECO:0000259" key="1">
    <source>
        <dbReference type="Pfam" id="PF12392"/>
    </source>
</evidence>
<feature type="domain" description="Peptidase U32 collagenase" evidence="1">
    <location>
        <begin position="397"/>
        <end position="517"/>
    </location>
</feature>
<dbReference type="RefSeq" id="WP_066238154.1">
    <property type="nucleotide sequence ID" value="NZ_LSGP01000012.1"/>
</dbReference>
<dbReference type="PANTHER" id="PTHR30217">
    <property type="entry name" value="PEPTIDASE U32 FAMILY"/>
    <property type="match status" value="1"/>
</dbReference>
<dbReference type="PROSITE" id="PS01276">
    <property type="entry name" value="PEPTIDASE_U32"/>
    <property type="match status" value="1"/>
</dbReference>
<evidence type="ECO:0000313" key="3">
    <source>
        <dbReference type="Proteomes" id="UP000076268"/>
    </source>
</evidence>
<proteinExistence type="predicted"/>
<dbReference type="Pfam" id="PF12392">
    <property type="entry name" value="DUF3656"/>
    <property type="match status" value="1"/>
</dbReference>
<dbReference type="STRING" id="1794912.AXX12_18130"/>
<gene>
    <name evidence="2" type="ORF">AXX12_18130</name>
</gene>
<dbReference type="OrthoDB" id="9807498at2"/>
<name>A0A154BUP1_ANASB</name>
<dbReference type="AlphaFoldDB" id="A0A154BUP1"/>
<accession>A0A154BUP1</accession>
<dbReference type="Proteomes" id="UP000076268">
    <property type="component" value="Unassembled WGS sequence"/>
</dbReference>
<comment type="caution">
    <text evidence="2">The sequence shown here is derived from an EMBL/GenBank/DDBJ whole genome shotgun (WGS) entry which is preliminary data.</text>
</comment>
<organism evidence="2 3">
    <name type="scientific">Anaerosporomusa subterranea</name>
    <dbReference type="NCBI Taxonomy" id="1794912"/>
    <lineage>
        <taxon>Bacteria</taxon>
        <taxon>Bacillati</taxon>
        <taxon>Bacillota</taxon>
        <taxon>Negativicutes</taxon>
        <taxon>Acetonemataceae</taxon>
        <taxon>Anaerosporomusa</taxon>
    </lineage>
</organism>
<dbReference type="Pfam" id="PF01136">
    <property type="entry name" value="Peptidase_U32"/>
    <property type="match status" value="2"/>
</dbReference>
<reference evidence="2 3" key="1">
    <citation type="submission" date="2016-02" db="EMBL/GenBank/DDBJ databases">
        <title>Anaerosporomusa subterraneum gen. nov., sp. nov., a spore-forming obligate anaerobe isolated from saprolite.</title>
        <authorList>
            <person name="Choi J.K."/>
            <person name="Shah M."/>
            <person name="Yee N."/>
        </authorList>
    </citation>
    <scope>NUCLEOTIDE SEQUENCE [LARGE SCALE GENOMIC DNA]</scope>
    <source>
        <strain evidence="2 3">RU4</strain>
    </source>
</reference>
<evidence type="ECO:0000313" key="2">
    <source>
        <dbReference type="EMBL" id="KYZ77651.1"/>
    </source>
</evidence>